<comment type="caution">
    <text evidence="16">The sequence shown here is derived from an EMBL/GenBank/DDBJ whole genome shotgun (WGS) entry which is preliminary data.</text>
</comment>
<feature type="domain" description="ABC transporter" evidence="15">
    <location>
        <begin position="4"/>
        <end position="257"/>
    </location>
</feature>
<keyword evidence="12" id="KW-0175">Coiled coil</keyword>
<dbReference type="Proteomes" id="UP000005801">
    <property type="component" value="Unassembled WGS sequence"/>
</dbReference>
<evidence type="ECO:0000256" key="7">
    <source>
        <dbReference type="ARBA" id="ARBA00022801"/>
    </source>
</evidence>
<accession>A6G9D3</accession>
<dbReference type="InterPro" id="IPR032524">
    <property type="entry name" value="ABC_tran_C"/>
</dbReference>
<keyword evidence="9" id="KW-0810">Translation regulation</keyword>
<dbReference type="eggNOG" id="COG0488">
    <property type="taxonomic scope" value="Bacteria"/>
</dbReference>
<evidence type="ECO:0000259" key="15">
    <source>
        <dbReference type="PROSITE" id="PS50893"/>
    </source>
</evidence>
<dbReference type="InterPro" id="IPR032781">
    <property type="entry name" value="ABC_tran_Xtn"/>
</dbReference>
<dbReference type="FunFam" id="3.40.50.300:FF:000011">
    <property type="entry name" value="Putative ABC transporter ATP-binding component"/>
    <property type="match status" value="1"/>
</dbReference>
<dbReference type="SMART" id="SM00382">
    <property type="entry name" value="AAA"/>
    <property type="match status" value="2"/>
</dbReference>
<keyword evidence="8" id="KW-0067">ATP-binding</keyword>
<evidence type="ECO:0000256" key="2">
    <source>
        <dbReference type="ARBA" id="ARBA00022490"/>
    </source>
</evidence>
<name>A6G9D3_9BACT</name>
<keyword evidence="3" id="KW-0820">tRNA-binding</keyword>
<evidence type="ECO:0000259" key="14">
    <source>
        <dbReference type="PROSITE" id="PS50206"/>
    </source>
</evidence>
<dbReference type="EMBL" id="ABCS01000044">
    <property type="protein sequence ID" value="EDM77555.1"/>
    <property type="molecule type" value="Genomic_DNA"/>
</dbReference>
<dbReference type="PROSITE" id="PS50893">
    <property type="entry name" value="ABC_TRANSPORTER_2"/>
    <property type="match status" value="2"/>
</dbReference>
<dbReference type="InterPro" id="IPR003593">
    <property type="entry name" value="AAA+_ATPase"/>
</dbReference>
<keyword evidence="17" id="KW-1185">Reference proteome</keyword>
<dbReference type="Gene3D" id="1.10.287.380">
    <property type="entry name" value="Valyl-tRNA synthetase, C-terminal domain"/>
    <property type="match status" value="1"/>
</dbReference>
<keyword evidence="10" id="KW-0694">RNA-binding</keyword>
<organism evidence="16 17">
    <name type="scientific">Plesiocystis pacifica SIR-1</name>
    <dbReference type="NCBI Taxonomy" id="391625"/>
    <lineage>
        <taxon>Bacteria</taxon>
        <taxon>Pseudomonadati</taxon>
        <taxon>Myxococcota</taxon>
        <taxon>Polyangia</taxon>
        <taxon>Nannocystales</taxon>
        <taxon>Nannocystaceae</taxon>
        <taxon>Plesiocystis</taxon>
    </lineage>
</organism>
<dbReference type="GO" id="GO:0016887">
    <property type="term" value="F:ATP hydrolysis activity"/>
    <property type="evidence" value="ECO:0007669"/>
    <property type="project" value="InterPro"/>
</dbReference>
<dbReference type="Gene3D" id="3.40.50.300">
    <property type="entry name" value="P-loop containing nucleotide triphosphate hydrolases"/>
    <property type="match status" value="2"/>
</dbReference>
<keyword evidence="7" id="KW-0378">Hydrolase</keyword>
<evidence type="ECO:0000313" key="16">
    <source>
        <dbReference type="EMBL" id="EDM77555.1"/>
    </source>
</evidence>
<feature type="coiled-coil region" evidence="12">
    <location>
        <begin position="605"/>
        <end position="632"/>
    </location>
</feature>
<feature type="compositionally biased region" description="Basic and acidic residues" evidence="13">
    <location>
        <begin position="387"/>
        <end position="397"/>
    </location>
</feature>
<evidence type="ECO:0000256" key="1">
    <source>
        <dbReference type="ARBA" id="ARBA00005868"/>
    </source>
</evidence>
<evidence type="ECO:0000256" key="13">
    <source>
        <dbReference type="SAM" id="MobiDB-lite"/>
    </source>
</evidence>
<dbReference type="GO" id="GO:0005524">
    <property type="term" value="F:ATP binding"/>
    <property type="evidence" value="ECO:0007669"/>
    <property type="project" value="UniProtKB-KW"/>
</dbReference>
<dbReference type="STRING" id="391625.PPSIR1_09635"/>
<dbReference type="Pfam" id="PF16326">
    <property type="entry name" value="ABC_tran_CTD"/>
    <property type="match status" value="1"/>
</dbReference>
<feature type="region of interest" description="Disordered" evidence="13">
    <location>
        <begin position="561"/>
        <end position="587"/>
    </location>
</feature>
<dbReference type="PANTHER" id="PTHR42855">
    <property type="entry name" value="ABC TRANSPORTER ATP-BINDING SUBUNIT"/>
    <property type="match status" value="1"/>
</dbReference>
<keyword evidence="2" id="KW-0963">Cytoplasm</keyword>
<comment type="similarity">
    <text evidence="1">Belongs to the ABC transporter superfamily. ABCF family. Translational throttle EttA subfamily.</text>
</comment>
<evidence type="ECO:0000256" key="3">
    <source>
        <dbReference type="ARBA" id="ARBA00022555"/>
    </source>
</evidence>
<reference evidence="16 17" key="1">
    <citation type="submission" date="2007-06" db="EMBL/GenBank/DDBJ databases">
        <authorList>
            <person name="Shimkets L."/>
            <person name="Ferriera S."/>
            <person name="Johnson J."/>
            <person name="Kravitz S."/>
            <person name="Beeson K."/>
            <person name="Sutton G."/>
            <person name="Rogers Y.-H."/>
            <person name="Friedman R."/>
            <person name="Frazier M."/>
            <person name="Venter J.C."/>
        </authorList>
    </citation>
    <scope>NUCLEOTIDE SEQUENCE [LARGE SCALE GENOMIC DNA]</scope>
    <source>
        <strain evidence="16 17">SIR-1</strain>
    </source>
</reference>
<gene>
    <name evidence="16" type="ORF">PPSIR1_09635</name>
</gene>
<dbReference type="InterPro" id="IPR037118">
    <property type="entry name" value="Val-tRNA_synth_C_sf"/>
</dbReference>
<evidence type="ECO:0000256" key="11">
    <source>
        <dbReference type="ARBA" id="ARBA00022917"/>
    </source>
</evidence>
<dbReference type="RefSeq" id="WP_006973328.1">
    <property type="nucleotide sequence ID" value="NZ_ABCS01000044.1"/>
</dbReference>
<evidence type="ECO:0000256" key="4">
    <source>
        <dbReference type="ARBA" id="ARBA00022730"/>
    </source>
</evidence>
<evidence type="ECO:0000256" key="9">
    <source>
        <dbReference type="ARBA" id="ARBA00022845"/>
    </source>
</evidence>
<evidence type="ECO:0000313" key="17">
    <source>
        <dbReference type="Proteomes" id="UP000005801"/>
    </source>
</evidence>
<dbReference type="InterPro" id="IPR051309">
    <property type="entry name" value="ABCF_ATPase"/>
</dbReference>
<keyword evidence="5" id="KW-0677">Repeat</keyword>
<dbReference type="OrthoDB" id="9808609at2"/>
<dbReference type="InterPro" id="IPR001763">
    <property type="entry name" value="Rhodanese-like_dom"/>
</dbReference>
<dbReference type="PANTHER" id="PTHR42855:SF1">
    <property type="entry name" value="ABC TRANSPORTER DOMAIN-CONTAINING PROTEIN"/>
    <property type="match status" value="1"/>
</dbReference>
<dbReference type="PROSITE" id="PS00211">
    <property type="entry name" value="ABC_TRANSPORTER_1"/>
    <property type="match status" value="2"/>
</dbReference>
<dbReference type="InterPro" id="IPR017871">
    <property type="entry name" value="ABC_transporter-like_CS"/>
</dbReference>
<keyword evidence="4" id="KW-0699">rRNA-binding</keyword>
<dbReference type="AlphaFoldDB" id="A6G9D3"/>
<evidence type="ECO:0000256" key="12">
    <source>
        <dbReference type="SAM" id="Coils"/>
    </source>
</evidence>
<protein>
    <submittedName>
        <fullName evidence="16">ABC transporter-related protein</fullName>
    </submittedName>
</protein>
<dbReference type="Pfam" id="PF12848">
    <property type="entry name" value="ABC_tran_Xtn"/>
    <property type="match status" value="1"/>
</dbReference>
<dbReference type="GO" id="GO:0019843">
    <property type="term" value="F:rRNA binding"/>
    <property type="evidence" value="ECO:0007669"/>
    <property type="project" value="UniProtKB-KW"/>
</dbReference>
<evidence type="ECO:0000256" key="10">
    <source>
        <dbReference type="ARBA" id="ARBA00022884"/>
    </source>
</evidence>
<sequence>MTIVSAQGIRRTYGIHEVLRGANLSLEAGERVGLVGRNGSGKSTLARILAGAEDPDAGEVVRRTGLRVGYLAQEPEFSPGLRAVDAVLAGLSDWTAAMDRYEAVTSELAEGRGEEAALLDEQTRLIARIETLGGWEKRHEALALLGHVGVHDVEAKVDSMSGGERRRVALARLLVAAPDLAILDEPTNHLDLDTVEWLERWLRERYPGALVLVTHDRYLLDRVATRTLEVEGGEVYSYEGGWGRYLAAKAEREAHADRVDANRRNFLRRELEWLRRRPKARTTKQRARVDRAESVRDEADQARAARRDREATIELGHTREGRIILETDDLAVDVGDRRLVSGLTLRLRKGERLGVVGPNGCGKTSLLRAMTGDLIPAGAGASADEPAEPKPEDGPRIVEGELRQGKRTRVAFLDQARSGLDDGETIFENVGQGSTVVRLGNQELDLRSYLERFLFASHEQRRIVGTLSGGERARVALAKILREDANLVILDEPTNDLDVTTLTALEGALLEYPGAVLVVTHDRWFLDRVATGLLVFEGEGAVVRHEGGWADYAERRKAAEAGPAKASASKASSAKPEVEAEAVSAAPSKAAEPKRKLTYGEQIELEGLLERVDEAEQRVAALEAELAAADFYDRSVRDQQAFFADLQAAKAAAEALAERWVELEALAD</sequence>
<evidence type="ECO:0000256" key="8">
    <source>
        <dbReference type="ARBA" id="ARBA00022840"/>
    </source>
</evidence>
<dbReference type="GO" id="GO:0006417">
    <property type="term" value="P:regulation of translation"/>
    <property type="evidence" value="ECO:0007669"/>
    <property type="project" value="UniProtKB-KW"/>
</dbReference>
<feature type="domain" description="Rhodanese" evidence="14">
    <location>
        <begin position="223"/>
        <end position="254"/>
    </location>
</feature>
<evidence type="ECO:0000256" key="5">
    <source>
        <dbReference type="ARBA" id="ARBA00022737"/>
    </source>
</evidence>
<dbReference type="GO" id="GO:0006412">
    <property type="term" value="P:translation"/>
    <property type="evidence" value="ECO:0007669"/>
    <property type="project" value="UniProtKB-KW"/>
</dbReference>
<dbReference type="InterPro" id="IPR027417">
    <property type="entry name" value="P-loop_NTPase"/>
</dbReference>
<keyword evidence="6" id="KW-0547">Nucleotide-binding</keyword>
<proteinExistence type="inferred from homology"/>
<dbReference type="InterPro" id="IPR003439">
    <property type="entry name" value="ABC_transporter-like_ATP-bd"/>
</dbReference>
<dbReference type="PROSITE" id="PS50206">
    <property type="entry name" value="RHODANESE_3"/>
    <property type="match status" value="1"/>
</dbReference>
<feature type="region of interest" description="Disordered" evidence="13">
    <location>
        <begin position="377"/>
        <end position="397"/>
    </location>
</feature>
<feature type="domain" description="ABC transporter" evidence="15">
    <location>
        <begin position="325"/>
        <end position="571"/>
    </location>
</feature>
<dbReference type="FunFam" id="3.40.50.300:FF:000183">
    <property type="entry name" value="ABC transporter ATP-binding protein yjjK"/>
    <property type="match status" value="1"/>
</dbReference>
<dbReference type="GO" id="GO:0003677">
    <property type="term" value="F:DNA binding"/>
    <property type="evidence" value="ECO:0007669"/>
    <property type="project" value="InterPro"/>
</dbReference>
<dbReference type="SUPFAM" id="SSF52540">
    <property type="entry name" value="P-loop containing nucleoside triphosphate hydrolases"/>
    <property type="match status" value="2"/>
</dbReference>
<keyword evidence="11" id="KW-0648">Protein biosynthesis</keyword>
<dbReference type="Pfam" id="PF00005">
    <property type="entry name" value="ABC_tran"/>
    <property type="match status" value="2"/>
</dbReference>
<dbReference type="GO" id="GO:0000049">
    <property type="term" value="F:tRNA binding"/>
    <property type="evidence" value="ECO:0007669"/>
    <property type="project" value="UniProtKB-KW"/>
</dbReference>
<evidence type="ECO:0000256" key="6">
    <source>
        <dbReference type="ARBA" id="ARBA00022741"/>
    </source>
</evidence>
<dbReference type="CDD" id="cd03221">
    <property type="entry name" value="ABCF_EF-3"/>
    <property type="match status" value="2"/>
</dbReference>